<name>A0A4Y7SUL7_COPMI</name>
<evidence type="ECO:0000313" key="3">
    <source>
        <dbReference type="Proteomes" id="UP000298030"/>
    </source>
</evidence>
<sequence>MYTPALSTPSPTTDLALLTPSDVAYSESLQKHLILFSEILSAPLCSGSPLPPPASPSSTSTTTTPNIASSPIVSNISTLITSNPTASVPTALALATYAVAKAQPTHTDRVLGLVQSALDDDEVRGLVIVDDVERIPEEVFYVFERELGERVGEDMVLRSVRRGRRKEGMEVEVDVDVEEGRGEEGREEEEERQSANEENGVLKATLVQSFAARLGLTDSLHHIQIARQGLGLSVPPHPAPEDPITKEILATAALVVFLTLGTADAARAIAAAEGGGGSYQGVFNALMSVRRSGVLKSWAALSALDKVILNVEGQTNERRSAEEVWRALFP</sequence>
<comment type="caution">
    <text evidence="2">The sequence shown here is derived from an EMBL/GenBank/DDBJ whole genome shotgun (WGS) entry which is preliminary data.</text>
</comment>
<dbReference type="AlphaFoldDB" id="A0A4Y7SUL7"/>
<feature type="region of interest" description="Disordered" evidence="1">
    <location>
        <begin position="176"/>
        <end position="198"/>
    </location>
</feature>
<evidence type="ECO:0000313" key="2">
    <source>
        <dbReference type="EMBL" id="TEB24939.1"/>
    </source>
</evidence>
<protein>
    <submittedName>
        <fullName evidence="2">Uncharacterized protein</fullName>
    </submittedName>
</protein>
<proteinExistence type="predicted"/>
<dbReference type="EMBL" id="QPFP01000061">
    <property type="protein sequence ID" value="TEB24939.1"/>
    <property type="molecule type" value="Genomic_DNA"/>
</dbReference>
<gene>
    <name evidence="2" type="ORF">FA13DRAFT_1738759</name>
</gene>
<reference evidence="2 3" key="1">
    <citation type="journal article" date="2019" name="Nat. Ecol. Evol.">
        <title>Megaphylogeny resolves global patterns of mushroom evolution.</title>
        <authorList>
            <person name="Varga T."/>
            <person name="Krizsan K."/>
            <person name="Foldi C."/>
            <person name="Dima B."/>
            <person name="Sanchez-Garcia M."/>
            <person name="Sanchez-Ramirez S."/>
            <person name="Szollosi G.J."/>
            <person name="Szarkandi J.G."/>
            <person name="Papp V."/>
            <person name="Albert L."/>
            <person name="Andreopoulos W."/>
            <person name="Angelini C."/>
            <person name="Antonin V."/>
            <person name="Barry K.W."/>
            <person name="Bougher N.L."/>
            <person name="Buchanan P."/>
            <person name="Buyck B."/>
            <person name="Bense V."/>
            <person name="Catcheside P."/>
            <person name="Chovatia M."/>
            <person name="Cooper J."/>
            <person name="Damon W."/>
            <person name="Desjardin D."/>
            <person name="Finy P."/>
            <person name="Geml J."/>
            <person name="Haridas S."/>
            <person name="Hughes K."/>
            <person name="Justo A."/>
            <person name="Karasinski D."/>
            <person name="Kautmanova I."/>
            <person name="Kiss B."/>
            <person name="Kocsube S."/>
            <person name="Kotiranta H."/>
            <person name="LaButti K.M."/>
            <person name="Lechner B.E."/>
            <person name="Liimatainen K."/>
            <person name="Lipzen A."/>
            <person name="Lukacs Z."/>
            <person name="Mihaltcheva S."/>
            <person name="Morgado L.N."/>
            <person name="Niskanen T."/>
            <person name="Noordeloos M.E."/>
            <person name="Ohm R.A."/>
            <person name="Ortiz-Santana B."/>
            <person name="Ovrebo C."/>
            <person name="Racz N."/>
            <person name="Riley R."/>
            <person name="Savchenko A."/>
            <person name="Shiryaev A."/>
            <person name="Soop K."/>
            <person name="Spirin V."/>
            <person name="Szebenyi C."/>
            <person name="Tomsovsky M."/>
            <person name="Tulloss R.E."/>
            <person name="Uehling J."/>
            <person name="Grigoriev I.V."/>
            <person name="Vagvolgyi C."/>
            <person name="Papp T."/>
            <person name="Martin F.M."/>
            <person name="Miettinen O."/>
            <person name="Hibbett D.S."/>
            <person name="Nagy L.G."/>
        </authorList>
    </citation>
    <scope>NUCLEOTIDE SEQUENCE [LARGE SCALE GENOMIC DNA]</scope>
    <source>
        <strain evidence="2 3">FP101781</strain>
    </source>
</reference>
<accession>A0A4Y7SUL7</accession>
<dbReference type="OrthoDB" id="3113732at2759"/>
<dbReference type="Proteomes" id="UP000298030">
    <property type="component" value="Unassembled WGS sequence"/>
</dbReference>
<evidence type="ECO:0000256" key="1">
    <source>
        <dbReference type="SAM" id="MobiDB-lite"/>
    </source>
</evidence>
<keyword evidence="3" id="KW-1185">Reference proteome</keyword>
<organism evidence="2 3">
    <name type="scientific">Coprinellus micaceus</name>
    <name type="common">Glistening ink-cap mushroom</name>
    <name type="synonym">Coprinus micaceus</name>
    <dbReference type="NCBI Taxonomy" id="71717"/>
    <lineage>
        <taxon>Eukaryota</taxon>
        <taxon>Fungi</taxon>
        <taxon>Dikarya</taxon>
        <taxon>Basidiomycota</taxon>
        <taxon>Agaricomycotina</taxon>
        <taxon>Agaricomycetes</taxon>
        <taxon>Agaricomycetidae</taxon>
        <taxon>Agaricales</taxon>
        <taxon>Agaricineae</taxon>
        <taxon>Psathyrellaceae</taxon>
        <taxon>Coprinellus</taxon>
    </lineage>
</organism>